<reference evidence="1 2" key="1">
    <citation type="submission" date="2020-08" db="EMBL/GenBank/DDBJ databases">
        <title>Genome public.</title>
        <authorList>
            <person name="Liu C."/>
            <person name="Sun Q."/>
        </authorList>
    </citation>
    <scope>NUCLEOTIDE SEQUENCE [LARGE SCALE GENOMIC DNA]</scope>
    <source>
        <strain evidence="1 2">NSJ-66</strain>
    </source>
</reference>
<dbReference type="Proteomes" id="UP000634672">
    <property type="component" value="Unassembled WGS sequence"/>
</dbReference>
<keyword evidence="2" id="KW-1185">Reference proteome</keyword>
<organism evidence="1 2">
    <name type="scientific">Hungatella hominis</name>
    <dbReference type="NCBI Taxonomy" id="2763050"/>
    <lineage>
        <taxon>Bacteria</taxon>
        <taxon>Bacillati</taxon>
        <taxon>Bacillota</taxon>
        <taxon>Clostridia</taxon>
        <taxon>Lachnospirales</taxon>
        <taxon>Lachnospiraceae</taxon>
        <taxon>Hungatella</taxon>
    </lineage>
</organism>
<evidence type="ECO:0000313" key="1">
    <source>
        <dbReference type="EMBL" id="MBC5712440.1"/>
    </source>
</evidence>
<sequence>MIVAKFSGYCTTSAHGLTQWDYGQELAIECAELEIPDDTEINYYQGKLSSIAYLKSNHAMIPDIMLQNPEEIIAYVYVRSAASGETILSIKMTVDSRPQPDNYVLPEYKDYSRLLPKGGESGQTLVKASENDYDTEWATMESNLEPLTDEEIDNICV</sequence>
<comment type="caution">
    <text evidence="1">The sequence shown here is derived from an EMBL/GenBank/DDBJ whole genome shotgun (WGS) entry which is preliminary data.</text>
</comment>
<proteinExistence type="predicted"/>
<dbReference type="RefSeq" id="WP_187024854.1">
    <property type="nucleotide sequence ID" value="NZ_JACOPB010000035.1"/>
</dbReference>
<gene>
    <name evidence="1" type="ORF">H8S75_31560</name>
</gene>
<dbReference type="EMBL" id="JACOPB010000035">
    <property type="protein sequence ID" value="MBC5712440.1"/>
    <property type="molecule type" value="Genomic_DNA"/>
</dbReference>
<name>A0ABR7HH16_9FIRM</name>
<protein>
    <submittedName>
        <fullName evidence="1">Uncharacterized protein</fullName>
    </submittedName>
</protein>
<accession>A0ABR7HH16</accession>
<evidence type="ECO:0000313" key="2">
    <source>
        <dbReference type="Proteomes" id="UP000634672"/>
    </source>
</evidence>